<protein>
    <submittedName>
        <fullName evidence="2">YgjV family protein</fullName>
    </submittedName>
</protein>
<dbReference type="Proteomes" id="UP001382455">
    <property type="component" value="Unassembled WGS sequence"/>
</dbReference>
<proteinExistence type="predicted"/>
<feature type="transmembrane region" description="Helical" evidence="1">
    <location>
        <begin position="52"/>
        <end position="69"/>
    </location>
</feature>
<dbReference type="RefSeq" id="WP_336436500.1">
    <property type="nucleotide sequence ID" value="NZ_JBAWKS010000002.1"/>
</dbReference>
<feature type="transmembrane region" description="Helical" evidence="1">
    <location>
        <begin position="139"/>
        <end position="158"/>
    </location>
</feature>
<evidence type="ECO:0000256" key="1">
    <source>
        <dbReference type="SAM" id="Phobius"/>
    </source>
</evidence>
<comment type="caution">
    <text evidence="2">The sequence shown here is derived from an EMBL/GenBank/DDBJ whole genome shotgun (WGS) entry which is preliminary data.</text>
</comment>
<reference evidence="2 3" key="1">
    <citation type="submission" date="2023-12" db="EMBL/GenBank/DDBJ databases">
        <title>Friends and Foes: Symbiotic and Algicidal bacterial influence on Karenia brevis blooms.</title>
        <authorList>
            <person name="Fei C."/>
            <person name="Mohamed A.R."/>
            <person name="Booker A."/>
            <person name="Arshad M."/>
            <person name="Klass S."/>
            <person name="Ahn S."/>
            <person name="Gilbert P.M."/>
            <person name="Heil C.A."/>
            <person name="Martinez J.M."/>
            <person name="Amin S.A."/>
        </authorList>
    </citation>
    <scope>NUCLEOTIDE SEQUENCE [LARGE SCALE GENOMIC DNA]</scope>
    <source>
        <strain evidence="2 3">CE15</strain>
    </source>
</reference>
<feature type="transmembrane region" description="Helical" evidence="1">
    <location>
        <begin position="27"/>
        <end position="45"/>
    </location>
</feature>
<dbReference type="EMBL" id="JBAWKS010000002">
    <property type="protein sequence ID" value="MEI4551537.1"/>
    <property type="molecule type" value="Genomic_DNA"/>
</dbReference>
<keyword evidence="1" id="KW-1133">Transmembrane helix</keyword>
<keyword evidence="1" id="KW-0812">Transmembrane</keyword>
<name>A0ABU8EX32_9GAMM</name>
<keyword evidence="1" id="KW-0472">Membrane</keyword>
<dbReference type="Pfam" id="PF10688">
    <property type="entry name" value="Imp-YgjV"/>
    <property type="match status" value="1"/>
</dbReference>
<evidence type="ECO:0000313" key="2">
    <source>
        <dbReference type="EMBL" id="MEI4551537.1"/>
    </source>
</evidence>
<evidence type="ECO:0000313" key="3">
    <source>
        <dbReference type="Proteomes" id="UP001382455"/>
    </source>
</evidence>
<feature type="transmembrane region" description="Helical" evidence="1">
    <location>
        <begin position="75"/>
        <end position="102"/>
    </location>
</feature>
<organism evidence="2 3">
    <name type="scientific">Pseudoalteromonas spongiae</name>
    <dbReference type="NCBI Taxonomy" id="298657"/>
    <lineage>
        <taxon>Bacteria</taxon>
        <taxon>Pseudomonadati</taxon>
        <taxon>Pseudomonadota</taxon>
        <taxon>Gammaproteobacteria</taxon>
        <taxon>Alteromonadales</taxon>
        <taxon>Pseudoalteromonadaceae</taxon>
        <taxon>Pseudoalteromonas</taxon>
    </lineage>
</organism>
<dbReference type="InterPro" id="IPR019629">
    <property type="entry name" value="Uncharacterised_HI1736/YgjV"/>
</dbReference>
<dbReference type="InterPro" id="IPR026267">
    <property type="entry name" value="YgjV"/>
</dbReference>
<gene>
    <name evidence="2" type="ORF">WAE96_17815</name>
</gene>
<keyword evidence="3" id="KW-1185">Reference proteome</keyword>
<sequence>MFIVSQCLVAIATLLDLASFQFKSRNAILICLFTSVLLTAVHFFLLDKISAACLMFLAALRYGYCIFARDLRVMIGFMAMSISVVYVTWQSWISVIALVAALLQTYASFQTNDFTLRCLMIVGTLCWILHNVLVFSPVAVLLESVFLISNIIGLWRFYGKKAVIG</sequence>
<accession>A0ABU8EX32</accession>
<dbReference type="PIRSF" id="PIRSF011443">
    <property type="entry name" value="YgjV"/>
    <property type="match status" value="1"/>
</dbReference>